<dbReference type="GO" id="GO:0015031">
    <property type="term" value="P:protein transport"/>
    <property type="evidence" value="ECO:0007669"/>
    <property type="project" value="UniProtKB-KW"/>
</dbReference>
<dbReference type="PRINTS" id="PR01853">
    <property type="entry name" value="YAJCTRNLCASE"/>
</dbReference>
<protein>
    <submittedName>
        <fullName evidence="12">Preprotein translocase subunit YajC</fullName>
    </submittedName>
</protein>
<keyword evidence="6" id="KW-0653">Protein transport</keyword>
<evidence type="ECO:0000256" key="6">
    <source>
        <dbReference type="ARBA" id="ARBA00022927"/>
    </source>
</evidence>
<evidence type="ECO:0000256" key="8">
    <source>
        <dbReference type="ARBA" id="ARBA00023010"/>
    </source>
</evidence>
<evidence type="ECO:0000256" key="11">
    <source>
        <dbReference type="SAM" id="Phobius"/>
    </source>
</evidence>
<keyword evidence="5 11" id="KW-0812">Transmembrane</keyword>
<dbReference type="Proteomes" id="UP000272503">
    <property type="component" value="Unassembled WGS sequence"/>
</dbReference>
<comment type="similarity">
    <text evidence="2">Belongs to the YajC family.</text>
</comment>
<evidence type="ECO:0000256" key="7">
    <source>
        <dbReference type="ARBA" id="ARBA00022989"/>
    </source>
</evidence>
<evidence type="ECO:0000256" key="2">
    <source>
        <dbReference type="ARBA" id="ARBA00006742"/>
    </source>
</evidence>
<evidence type="ECO:0000256" key="3">
    <source>
        <dbReference type="ARBA" id="ARBA00022448"/>
    </source>
</evidence>
<keyword evidence="3" id="KW-0813">Transport</keyword>
<dbReference type="EMBL" id="RCUX01000018">
    <property type="protein sequence ID" value="RLP72285.1"/>
    <property type="molecule type" value="Genomic_DNA"/>
</dbReference>
<proteinExistence type="inferred from homology"/>
<evidence type="ECO:0000256" key="10">
    <source>
        <dbReference type="SAM" id="MobiDB-lite"/>
    </source>
</evidence>
<reference evidence="12 13" key="1">
    <citation type="submission" date="2018-10" db="EMBL/GenBank/DDBJ databases">
        <authorList>
            <person name="Li J."/>
        </authorList>
    </citation>
    <scope>NUCLEOTIDE SEQUENCE [LARGE SCALE GENOMIC DNA]</scope>
    <source>
        <strain evidence="12 13">IF 016277</strain>
    </source>
</reference>
<feature type="region of interest" description="Disordered" evidence="10">
    <location>
        <begin position="87"/>
        <end position="133"/>
    </location>
</feature>
<gene>
    <name evidence="12" type="primary">yajC</name>
    <name evidence="12" type="ORF">D9V32_15405</name>
</gene>
<feature type="compositionally biased region" description="Basic and acidic residues" evidence="10">
    <location>
        <begin position="116"/>
        <end position="133"/>
    </location>
</feature>
<evidence type="ECO:0000256" key="9">
    <source>
        <dbReference type="ARBA" id="ARBA00023136"/>
    </source>
</evidence>
<keyword evidence="8" id="KW-0811">Translocation</keyword>
<comment type="caution">
    <text evidence="12">The sequence shown here is derived from an EMBL/GenBank/DDBJ whole genome shotgun (WGS) entry which is preliminary data.</text>
</comment>
<dbReference type="Pfam" id="PF02699">
    <property type="entry name" value="YajC"/>
    <property type="match status" value="1"/>
</dbReference>
<evidence type="ECO:0000256" key="1">
    <source>
        <dbReference type="ARBA" id="ARBA00004162"/>
    </source>
</evidence>
<comment type="subcellular location">
    <subcellularLocation>
        <location evidence="1">Cell membrane</location>
        <topology evidence="1">Single-pass membrane protein</topology>
    </subcellularLocation>
</comment>
<dbReference type="NCBIfam" id="TIGR00739">
    <property type="entry name" value="yajC"/>
    <property type="match status" value="1"/>
</dbReference>
<evidence type="ECO:0000313" key="12">
    <source>
        <dbReference type="EMBL" id="RLP72285.1"/>
    </source>
</evidence>
<dbReference type="AlphaFoldDB" id="A0A3L6ZX60"/>
<dbReference type="PANTHER" id="PTHR33909">
    <property type="entry name" value="SEC TRANSLOCON ACCESSORY COMPLEX SUBUNIT YAJC"/>
    <property type="match status" value="1"/>
</dbReference>
<dbReference type="InterPro" id="IPR003849">
    <property type="entry name" value="Preprotein_translocase_YajC"/>
</dbReference>
<organism evidence="12 13">
    <name type="scientific">Mycetocola tolaasinivorans</name>
    <dbReference type="NCBI Taxonomy" id="76635"/>
    <lineage>
        <taxon>Bacteria</taxon>
        <taxon>Bacillati</taxon>
        <taxon>Actinomycetota</taxon>
        <taxon>Actinomycetes</taxon>
        <taxon>Micrococcales</taxon>
        <taxon>Microbacteriaceae</taxon>
        <taxon>Mycetocola</taxon>
    </lineage>
</organism>
<keyword evidence="4" id="KW-1003">Cell membrane</keyword>
<keyword evidence="7 11" id="KW-1133">Transmembrane helix</keyword>
<dbReference type="OrthoDB" id="3267178at2"/>
<dbReference type="GO" id="GO:0005886">
    <property type="term" value="C:plasma membrane"/>
    <property type="evidence" value="ECO:0007669"/>
    <property type="project" value="UniProtKB-SubCell"/>
</dbReference>
<keyword evidence="9 11" id="KW-0472">Membrane</keyword>
<evidence type="ECO:0000256" key="4">
    <source>
        <dbReference type="ARBA" id="ARBA00022475"/>
    </source>
</evidence>
<dbReference type="PANTHER" id="PTHR33909:SF1">
    <property type="entry name" value="SEC TRANSLOCON ACCESSORY COMPLEX SUBUNIT YAJC"/>
    <property type="match status" value="1"/>
</dbReference>
<dbReference type="SMART" id="SM01323">
    <property type="entry name" value="YajC"/>
    <property type="match status" value="1"/>
</dbReference>
<sequence>MDLMSVVMLAVMALLIFFMFRNGQKRKRDLATLQEQVVPGAEVMTNGGIFGTIISIDDEENKVLLETSPGTILTVHRQIVSRVVNNDEPAAAEDDSEEPSVQLNEDNAHFVGEPEFGERIEKTEVKPSNSDEK</sequence>
<evidence type="ECO:0000256" key="5">
    <source>
        <dbReference type="ARBA" id="ARBA00022692"/>
    </source>
</evidence>
<accession>A0A3L6ZX60</accession>
<keyword evidence="13" id="KW-1185">Reference proteome</keyword>
<evidence type="ECO:0000313" key="13">
    <source>
        <dbReference type="Proteomes" id="UP000272503"/>
    </source>
</evidence>
<feature type="transmembrane region" description="Helical" evidence="11">
    <location>
        <begin position="6"/>
        <end position="23"/>
    </location>
</feature>
<name>A0A3L6ZX60_9MICO</name>